<dbReference type="InterPro" id="IPR006311">
    <property type="entry name" value="TAT_signal"/>
</dbReference>
<dbReference type="GO" id="GO:0042597">
    <property type="term" value="C:periplasmic space"/>
    <property type="evidence" value="ECO:0007669"/>
    <property type="project" value="UniProtKB-ARBA"/>
</dbReference>
<comment type="subcellular location">
    <subcellularLocation>
        <location evidence="1">Cell membrane</location>
        <topology evidence="1">Lipid-anchor</topology>
    </subcellularLocation>
</comment>
<dbReference type="Gene3D" id="3.40.190.10">
    <property type="entry name" value="Periplasmic binding protein-like II"/>
    <property type="match status" value="1"/>
</dbReference>
<dbReference type="PANTHER" id="PTHR30290">
    <property type="entry name" value="PERIPLASMIC BINDING COMPONENT OF ABC TRANSPORTER"/>
    <property type="match status" value="1"/>
</dbReference>
<dbReference type="InterPro" id="IPR030678">
    <property type="entry name" value="Peptide/Ni-bd"/>
</dbReference>
<reference evidence="7" key="1">
    <citation type="submission" date="2019-09" db="EMBL/GenBank/DDBJ databases">
        <title>Characterisation of the sponge microbiome using genome-centric metagenomics.</title>
        <authorList>
            <person name="Engelberts J.P."/>
            <person name="Robbins S.J."/>
            <person name="De Goeij J.M."/>
            <person name="Aranda M."/>
            <person name="Bell S.C."/>
            <person name="Webster N.S."/>
        </authorList>
    </citation>
    <scope>NUCLEOTIDE SEQUENCE</scope>
    <source>
        <strain evidence="7">SB0664_bin_27</strain>
    </source>
</reference>
<dbReference type="PIRSF" id="PIRSF002741">
    <property type="entry name" value="MppA"/>
    <property type="match status" value="1"/>
</dbReference>
<keyword evidence="3" id="KW-0813">Transport</keyword>
<feature type="signal peptide" evidence="5">
    <location>
        <begin position="1"/>
        <end position="18"/>
    </location>
</feature>
<proteinExistence type="inferred from homology"/>
<dbReference type="InterPro" id="IPR039424">
    <property type="entry name" value="SBP_5"/>
</dbReference>
<dbReference type="EMBL" id="VXRG01000054">
    <property type="protein sequence ID" value="MXY93046.1"/>
    <property type="molecule type" value="Genomic_DNA"/>
</dbReference>
<evidence type="ECO:0000256" key="3">
    <source>
        <dbReference type="ARBA" id="ARBA00022448"/>
    </source>
</evidence>
<evidence type="ECO:0000256" key="5">
    <source>
        <dbReference type="SAM" id="SignalP"/>
    </source>
</evidence>
<evidence type="ECO:0000256" key="4">
    <source>
        <dbReference type="ARBA" id="ARBA00022729"/>
    </source>
</evidence>
<dbReference type="SUPFAM" id="SSF53850">
    <property type="entry name" value="Periplasmic binding protein-like II"/>
    <property type="match status" value="1"/>
</dbReference>
<dbReference type="PROSITE" id="PS51318">
    <property type="entry name" value="TAT"/>
    <property type="match status" value="1"/>
</dbReference>
<protein>
    <recommendedName>
        <fullName evidence="6">Solute-binding protein family 5 domain-containing protein</fullName>
    </recommendedName>
</protein>
<dbReference type="AlphaFoldDB" id="A0A6B0YPR9"/>
<comment type="similarity">
    <text evidence="2">Belongs to the bacterial solute-binding protein 5 family.</text>
</comment>
<gene>
    <name evidence="7" type="ORF">F4Y42_06295</name>
</gene>
<dbReference type="PANTHER" id="PTHR30290:SF9">
    <property type="entry name" value="OLIGOPEPTIDE-BINDING PROTEIN APPA"/>
    <property type="match status" value="1"/>
</dbReference>
<keyword evidence="4 5" id="KW-0732">Signal</keyword>
<dbReference type="CDD" id="cd00995">
    <property type="entry name" value="PBP2_NikA_DppA_OppA_like"/>
    <property type="match status" value="1"/>
</dbReference>
<dbReference type="InterPro" id="IPR023765">
    <property type="entry name" value="SBP_5_CS"/>
</dbReference>
<comment type="caution">
    <text evidence="7">The sequence shown here is derived from an EMBL/GenBank/DDBJ whole genome shotgun (WGS) entry which is preliminary data.</text>
</comment>
<dbReference type="Gene3D" id="3.90.76.10">
    <property type="entry name" value="Dipeptide-binding Protein, Domain 1"/>
    <property type="match status" value="1"/>
</dbReference>
<dbReference type="GO" id="GO:0043190">
    <property type="term" value="C:ATP-binding cassette (ABC) transporter complex"/>
    <property type="evidence" value="ECO:0007669"/>
    <property type="project" value="InterPro"/>
</dbReference>
<dbReference type="GO" id="GO:0015833">
    <property type="term" value="P:peptide transport"/>
    <property type="evidence" value="ECO:0007669"/>
    <property type="project" value="TreeGrafter"/>
</dbReference>
<evidence type="ECO:0000256" key="2">
    <source>
        <dbReference type="ARBA" id="ARBA00005695"/>
    </source>
</evidence>
<evidence type="ECO:0000313" key="7">
    <source>
        <dbReference type="EMBL" id="MXY93046.1"/>
    </source>
</evidence>
<dbReference type="PROSITE" id="PS51257">
    <property type="entry name" value="PROKAR_LIPOPROTEIN"/>
    <property type="match status" value="1"/>
</dbReference>
<name>A0A6B0YPR9_9CHLR</name>
<dbReference type="PROSITE" id="PS01040">
    <property type="entry name" value="SBP_BACTERIAL_5"/>
    <property type="match status" value="1"/>
</dbReference>
<dbReference type="GO" id="GO:1904680">
    <property type="term" value="F:peptide transmembrane transporter activity"/>
    <property type="evidence" value="ECO:0007669"/>
    <property type="project" value="TreeGrafter"/>
</dbReference>
<feature type="chain" id="PRO_5025382842" description="Solute-binding protein family 5 domain-containing protein" evidence="5">
    <location>
        <begin position="19"/>
        <end position="566"/>
    </location>
</feature>
<dbReference type="Pfam" id="PF00496">
    <property type="entry name" value="SBP_bac_5"/>
    <property type="match status" value="1"/>
</dbReference>
<organism evidence="7">
    <name type="scientific">Caldilineaceae bacterium SB0664_bin_27</name>
    <dbReference type="NCBI Taxonomy" id="2605260"/>
    <lineage>
        <taxon>Bacteria</taxon>
        <taxon>Bacillati</taxon>
        <taxon>Chloroflexota</taxon>
        <taxon>Caldilineae</taxon>
        <taxon>Caldilineales</taxon>
        <taxon>Caldilineaceae</taxon>
    </lineage>
</organism>
<feature type="domain" description="Solute-binding protein family 5" evidence="6">
    <location>
        <begin position="103"/>
        <end position="472"/>
    </location>
</feature>
<evidence type="ECO:0000259" key="6">
    <source>
        <dbReference type="Pfam" id="PF00496"/>
    </source>
</evidence>
<dbReference type="InterPro" id="IPR000914">
    <property type="entry name" value="SBP_5_dom"/>
</dbReference>
<sequence>MKKSRLSRRDFLSVSATAAAGVMLTACVPATAPSDEPAAMAEAEAPAEEAAAMDGGTMTFSTGSPWGTFSPFRPTYQYGYSSNTPAMLTHSRLFDLDRNNDTHPNLATEWDISDDATVYTFKLREDAKWHDGEPVTANDVVETVRFILTQATNINPRRWISALKGGQDFYDGVSDELPGAYAPDDFTVVFELEETNVGWHLSATTDLQILPAHIFNSVAPEDIVEHHAPAWYTPELNIGSGPFKFVRAERDQFVELVRNDDYYGGTPKLERIIFKNFGAADTQFIALQKGELDVWNVPQDFYEQSLELDNVDVHLVNRNYIRVFLLNYESPVLADKRVRQALAYAIDREGICEGLYSGLCTPYNSYMEMRPWLADGLNQYDYNPEKAKELLAAAEADGTWDPSNVLRVNWYYSDALHQDIMAAVQQNLAAVGVETQLQYLEGTSAVETQSACEFEMYYQGWGFSFPEQYNSFFTDAERCRTPWGDPDAQALFNQTATTVDVEERMAIHEQIQRRLNDELPMMPFLQFIGPVAVNKRVQGFNEDALWNRYYPWSNGFANAVNWSVSG</sequence>
<accession>A0A6B0YPR9</accession>
<dbReference type="Gene3D" id="3.10.105.10">
    <property type="entry name" value="Dipeptide-binding Protein, Domain 3"/>
    <property type="match status" value="1"/>
</dbReference>
<evidence type="ECO:0000256" key="1">
    <source>
        <dbReference type="ARBA" id="ARBA00004193"/>
    </source>
</evidence>